<proteinExistence type="predicted"/>
<accession>A0A9N9WEJ7</accession>
<dbReference type="AlphaFoldDB" id="A0A9N9WEJ7"/>
<dbReference type="OrthoDB" id="6773612at2759"/>
<evidence type="ECO:0000313" key="4">
    <source>
        <dbReference type="Proteomes" id="UP001153714"/>
    </source>
</evidence>
<evidence type="ECO:0000256" key="1">
    <source>
        <dbReference type="SAM" id="MobiDB-lite"/>
    </source>
</evidence>
<feature type="region of interest" description="Disordered" evidence="1">
    <location>
        <begin position="447"/>
        <end position="495"/>
    </location>
</feature>
<name>A0A9N9WEJ7_9NEOP</name>
<evidence type="ECO:0000256" key="2">
    <source>
        <dbReference type="SAM" id="SignalP"/>
    </source>
</evidence>
<sequence length="572" mass="68979">MYNWRLLLFAFFAVFKPIASSAERNLVDGRQQCCDHRLSRDTARLNGNNPFEFSAENRHLKERRYIREVRRDDFRNGHYAMISATANSFHDAQERQVIRNSDFRTRSAATTFRLMINRRVPIEIRDSRIRNIETDLEKRNFASYLNSKIGTSDERVIRTLENTVKHRKREINQRESIRHMLNDIAATRRLFMELQPSVQNGQRIQTERVVRREISVARANMRYQYSTQRSTRSLDRFTRQKVEHMQLSTENFRVTNGERNIRSEFQRVRSVEGKRTEISERERVNGDRKLTTRFLSRHRDDKERKNRIAIVSNDNRRRDTRRVIRESKEHAVPLDTVEIMHVDVNNERNIARSVRVISRLIVLPQEQRETRANTRDNFRFIVREEERRARSYSAPRMLTSRHDDRERTILNIRDREVHENRQNSRDRRYSENMRTFRTLSWETNYERRNMGSRQDNSRSSEVSRQQDELRERRYLNERARSSERERISRDAQRRTGQMAVNLYQERQSRDIKRGSDLRRIVDYRTVKSASKTMEDENNEFIGTNWQYLIYTMQGIYLSFILGTSLQKLVKVD</sequence>
<feature type="compositionally biased region" description="Basic and acidic residues" evidence="1">
    <location>
        <begin position="464"/>
        <end position="493"/>
    </location>
</feature>
<dbReference type="Proteomes" id="UP001153714">
    <property type="component" value="Chromosome 2"/>
</dbReference>
<gene>
    <name evidence="3" type="ORF">DIATSA_LOCUS6484</name>
</gene>
<feature type="signal peptide" evidence="2">
    <location>
        <begin position="1"/>
        <end position="22"/>
    </location>
</feature>
<reference evidence="3" key="1">
    <citation type="submission" date="2021-12" db="EMBL/GenBank/DDBJ databases">
        <authorList>
            <person name="King R."/>
        </authorList>
    </citation>
    <scope>NUCLEOTIDE SEQUENCE</scope>
</reference>
<keyword evidence="4" id="KW-1185">Reference proteome</keyword>
<feature type="chain" id="PRO_5040198606" evidence="2">
    <location>
        <begin position="23"/>
        <end position="572"/>
    </location>
</feature>
<protein>
    <submittedName>
        <fullName evidence="3">Uncharacterized protein</fullName>
    </submittedName>
</protein>
<organism evidence="3 4">
    <name type="scientific">Diatraea saccharalis</name>
    <name type="common">sugarcane borer</name>
    <dbReference type="NCBI Taxonomy" id="40085"/>
    <lineage>
        <taxon>Eukaryota</taxon>
        <taxon>Metazoa</taxon>
        <taxon>Ecdysozoa</taxon>
        <taxon>Arthropoda</taxon>
        <taxon>Hexapoda</taxon>
        <taxon>Insecta</taxon>
        <taxon>Pterygota</taxon>
        <taxon>Neoptera</taxon>
        <taxon>Endopterygota</taxon>
        <taxon>Lepidoptera</taxon>
        <taxon>Glossata</taxon>
        <taxon>Ditrysia</taxon>
        <taxon>Pyraloidea</taxon>
        <taxon>Crambidae</taxon>
        <taxon>Crambinae</taxon>
        <taxon>Diatraea</taxon>
    </lineage>
</organism>
<evidence type="ECO:0000313" key="3">
    <source>
        <dbReference type="EMBL" id="CAG9788693.1"/>
    </source>
</evidence>
<dbReference type="EMBL" id="OU893333">
    <property type="protein sequence ID" value="CAG9788693.1"/>
    <property type="molecule type" value="Genomic_DNA"/>
</dbReference>
<keyword evidence="2" id="KW-0732">Signal</keyword>
<feature type="compositionally biased region" description="Polar residues" evidence="1">
    <location>
        <begin position="451"/>
        <end position="463"/>
    </location>
</feature>
<reference evidence="3" key="2">
    <citation type="submission" date="2022-10" db="EMBL/GenBank/DDBJ databases">
        <authorList>
            <consortium name="ENA_rothamsted_submissions"/>
            <consortium name="culmorum"/>
            <person name="King R."/>
        </authorList>
    </citation>
    <scope>NUCLEOTIDE SEQUENCE</scope>
</reference>